<dbReference type="OrthoDB" id="5244859at2"/>
<dbReference type="EMBL" id="CP025198">
    <property type="protein sequence ID" value="AXE38622.1"/>
    <property type="molecule type" value="Genomic_DNA"/>
</dbReference>
<name>A0A344UTM4_9ACTN</name>
<reference evidence="3 4" key="1">
    <citation type="submission" date="2017-12" db="EMBL/GenBank/DDBJ databases">
        <title>The whole genome sequence of the Acidipropionibacterium virtanenii sp. nov. type strain JS278.</title>
        <authorList>
            <person name="Laine P."/>
            <person name="Deptula P."/>
            <person name="Varmanen P."/>
            <person name="Auvinen P."/>
        </authorList>
    </citation>
    <scope>NUCLEOTIDE SEQUENCE [LARGE SCALE GENOMIC DNA]</scope>
    <source>
        <strain evidence="3 4">JS278</strain>
    </source>
</reference>
<dbReference type="Gene3D" id="3.40.50.2020">
    <property type="match status" value="1"/>
</dbReference>
<accession>A0A344UTM4</accession>
<dbReference type="PANTHER" id="PTHR47505">
    <property type="entry name" value="DNA UTILIZATION PROTEIN YHGH"/>
    <property type="match status" value="1"/>
</dbReference>
<dbReference type="Pfam" id="PF00156">
    <property type="entry name" value="Pribosyltran"/>
    <property type="match status" value="1"/>
</dbReference>
<sequence length="215" mass="22300">MVVFEPLADLLLGACCPGCGSPGLGVCAECLAAVRPAPRVILDGPPPVVACLPYRAPLTSLVTAHKDRGAGWLCGLLGGWLAPGLSAVVEAATRCPRLVPVPSSPPAVRRRGADHVLDLLRAASARCELPAGAVSPLLRRTRRVHDQVEVSHEARSGNQAGSMRALPGAGEVVVVDDIRTTGASLDEAVRALTASGYRVLAALVLADAEHPRRWA</sequence>
<evidence type="ECO:0000313" key="4">
    <source>
        <dbReference type="Proteomes" id="UP000251995"/>
    </source>
</evidence>
<keyword evidence="4" id="KW-1185">Reference proteome</keyword>
<organism evidence="3 4">
    <name type="scientific">Acidipropionibacterium virtanenii</name>
    <dbReference type="NCBI Taxonomy" id="2057246"/>
    <lineage>
        <taxon>Bacteria</taxon>
        <taxon>Bacillati</taxon>
        <taxon>Actinomycetota</taxon>
        <taxon>Actinomycetes</taxon>
        <taxon>Propionibacteriales</taxon>
        <taxon>Propionibacteriaceae</taxon>
        <taxon>Acidipropionibacterium</taxon>
    </lineage>
</organism>
<keyword evidence="3" id="KW-0328">Glycosyltransferase</keyword>
<dbReference type="KEGG" id="acij:JS278_01455"/>
<dbReference type="PANTHER" id="PTHR47505:SF1">
    <property type="entry name" value="DNA UTILIZATION PROTEIN YHGH"/>
    <property type="match status" value="1"/>
</dbReference>
<dbReference type="Proteomes" id="UP000251995">
    <property type="component" value="Chromosome"/>
</dbReference>
<dbReference type="InterPro" id="IPR000836">
    <property type="entry name" value="PRTase_dom"/>
</dbReference>
<gene>
    <name evidence="3" type="primary">pyrE_1</name>
    <name evidence="3" type="ORF">JS278_01455</name>
</gene>
<dbReference type="EC" id="2.4.2.10" evidence="3"/>
<protein>
    <submittedName>
        <fullName evidence="3">Orotate phosphoribosyltransferase</fullName>
        <ecNumber evidence="3">2.4.2.10</ecNumber>
    </submittedName>
</protein>
<feature type="domain" description="Phosphoribosyltransferase" evidence="2">
    <location>
        <begin position="137"/>
        <end position="210"/>
    </location>
</feature>
<dbReference type="CDD" id="cd06223">
    <property type="entry name" value="PRTases_typeI"/>
    <property type="match status" value="1"/>
</dbReference>
<evidence type="ECO:0000256" key="1">
    <source>
        <dbReference type="ARBA" id="ARBA00008007"/>
    </source>
</evidence>
<dbReference type="AlphaFoldDB" id="A0A344UTM4"/>
<evidence type="ECO:0000259" key="2">
    <source>
        <dbReference type="Pfam" id="PF00156"/>
    </source>
</evidence>
<dbReference type="InterPro" id="IPR029057">
    <property type="entry name" value="PRTase-like"/>
</dbReference>
<evidence type="ECO:0000313" key="3">
    <source>
        <dbReference type="EMBL" id="AXE38622.1"/>
    </source>
</evidence>
<dbReference type="SUPFAM" id="SSF53271">
    <property type="entry name" value="PRTase-like"/>
    <property type="match status" value="1"/>
</dbReference>
<keyword evidence="3" id="KW-0808">Transferase</keyword>
<comment type="similarity">
    <text evidence="1">Belongs to the ComF/GntX family.</text>
</comment>
<proteinExistence type="inferred from homology"/>
<dbReference type="InterPro" id="IPR051910">
    <property type="entry name" value="ComF/GntX_DNA_util-trans"/>
</dbReference>
<dbReference type="GO" id="GO:0004588">
    <property type="term" value="F:orotate phosphoribosyltransferase activity"/>
    <property type="evidence" value="ECO:0007669"/>
    <property type="project" value="UniProtKB-EC"/>
</dbReference>